<name>A0A0W8F6P5_9ZZZZ</name>
<dbReference type="InterPro" id="IPR004919">
    <property type="entry name" value="GmrSD_N"/>
</dbReference>
<sequence>MNANETKLQPILEGTKQYVVPLFQRPYSWDKDQWSRLWDDLMDLSEEMDQSKETDLRTHFMGSIVTMPTTSVPEGVTKYLLIDGQQRLTTIFIILSLLRDSALGKNDEKKSRLAEEIQNTLLVNQYKEETDYFKLLPTQVDRDFFERLVKDRIFDGQNQIIAAYKFFDRKLRQSGLEEEDLKKLMTNHLSVISILLERNDNPYLVFESLNAKGLALSQADLIRNYFFMRIHIKDQERIYSEYWKPMQDSLDLTEFIRHYIMKDGYKVRESDVYFVLKDITSKGDVIGWLEDLRKFSTYYEKITRPEKEGNVVIRLALSRLNRLQITTIYPFLLNCYNKYNLGEITSSDFIEILKTLENFLIRRFICNIPTNQLNKIFSPLNNQIQSGVFANYVEGMKTLLQNKTYPKDNEFKERIKDAKLYGAGDRATKSKLILEKIEESYDHKEKIDFNGLEIEHVMPQTLTDSWKDHLGDDWEKAHELLLHTIGNLTLTAYNPEISNGDFRAKKDYYGQSHLEMNKYFKDIDSWKQAEIEDRAEFLANRALEIWPYFGNEEKQTVEKSPLTGRTPKILKCLGQEIQVNSWRDVLEATMNIIAEYEPEKFAELIKYFPGFIGFDEKRFRSPRKLKNGAFVEVDHLSARSTQRLCYQALETIGMTADDWSVEVADN</sequence>
<dbReference type="PANTHER" id="PTHR35149">
    <property type="entry name" value="SLL5132 PROTEIN"/>
    <property type="match status" value="1"/>
</dbReference>
<organism evidence="3">
    <name type="scientific">hydrocarbon metagenome</name>
    <dbReference type="NCBI Taxonomy" id="938273"/>
    <lineage>
        <taxon>unclassified sequences</taxon>
        <taxon>metagenomes</taxon>
        <taxon>ecological metagenomes</taxon>
    </lineage>
</organism>
<dbReference type="AlphaFoldDB" id="A0A0W8F6P5"/>
<feature type="domain" description="GmrSD restriction endonucleases C-terminal" evidence="2">
    <location>
        <begin position="405"/>
        <end position="540"/>
    </location>
</feature>
<evidence type="ECO:0000313" key="3">
    <source>
        <dbReference type="EMBL" id="KUG16067.1"/>
    </source>
</evidence>
<reference evidence="3" key="1">
    <citation type="journal article" date="2015" name="Proc. Natl. Acad. Sci. U.S.A.">
        <title>Networks of energetic and metabolic interactions define dynamics in microbial communities.</title>
        <authorList>
            <person name="Embree M."/>
            <person name="Liu J.K."/>
            <person name="Al-Bassam M.M."/>
            <person name="Zengler K."/>
        </authorList>
    </citation>
    <scope>NUCLEOTIDE SEQUENCE</scope>
</reference>
<dbReference type="Pfam" id="PF03235">
    <property type="entry name" value="GmrSD_N"/>
    <property type="match status" value="1"/>
</dbReference>
<proteinExistence type="predicted"/>
<dbReference type="InterPro" id="IPR011089">
    <property type="entry name" value="GmrSD_C"/>
</dbReference>
<gene>
    <name evidence="3" type="ORF">ASZ90_014296</name>
</gene>
<evidence type="ECO:0000259" key="1">
    <source>
        <dbReference type="Pfam" id="PF03235"/>
    </source>
</evidence>
<dbReference type="Pfam" id="PF07510">
    <property type="entry name" value="GmrSD_C"/>
    <property type="match status" value="1"/>
</dbReference>
<dbReference type="EMBL" id="LNQE01001516">
    <property type="protein sequence ID" value="KUG16067.1"/>
    <property type="molecule type" value="Genomic_DNA"/>
</dbReference>
<comment type="caution">
    <text evidence="3">The sequence shown here is derived from an EMBL/GenBank/DDBJ whole genome shotgun (WGS) entry which is preliminary data.</text>
</comment>
<protein>
    <recommendedName>
        <fullName evidence="4">DUF262 domain-containing protein</fullName>
    </recommendedName>
</protein>
<accession>A0A0W8F6P5</accession>
<evidence type="ECO:0000259" key="2">
    <source>
        <dbReference type="Pfam" id="PF07510"/>
    </source>
</evidence>
<dbReference type="PANTHER" id="PTHR35149:SF2">
    <property type="entry name" value="DUF262 DOMAIN-CONTAINING PROTEIN"/>
    <property type="match status" value="1"/>
</dbReference>
<feature type="domain" description="GmrSD restriction endonucleases N-terminal" evidence="1">
    <location>
        <begin position="11"/>
        <end position="227"/>
    </location>
</feature>
<evidence type="ECO:0008006" key="4">
    <source>
        <dbReference type="Google" id="ProtNLM"/>
    </source>
</evidence>